<gene>
    <name evidence="1" type="ORF">WKI58_01940</name>
</gene>
<dbReference type="EMBL" id="JBBKAI010000002">
    <property type="protein sequence ID" value="MEJ8655297.1"/>
    <property type="molecule type" value="Genomic_DNA"/>
</dbReference>
<evidence type="ECO:0000313" key="2">
    <source>
        <dbReference type="Proteomes" id="UP001375539"/>
    </source>
</evidence>
<evidence type="ECO:0000313" key="1">
    <source>
        <dbReference type="EMBL" id="MEJ8655297.1"/>
    </source>
</evidence>
<sequence length="140" mass="14376">MGRPAEERTAITVTVTDRHEEVSVQLSGAPEDADAVFGALVAAYPCDRDAEEHPHLVDQSGHPTIWSATYDVAPAETAAPVAATALGAPVAAELSGSYAAVDRLAQALSSGFAVEEEHAVSGDGEKQLRVRLASSPAANG</sequence>
<organism evidence="1 2">
    <name type="scientific">Streptomyces pratisoli</name>
    <dbReference type="NCBI Taxonomy" id="3139917"/>
    <lineage>
        <taxon>Bacteria</taxon>
        <taxon>Bacillati</taxon>
        <taxon>Actinomycetota</taxon>
        <taxon>Actinomycetes</taxon>
        <taxon>Kitasatosporales</taxon>
        <taxon>Streptomycetaceae</taxon>
        <taxon>Streptomyces</taxon>
    </lineage>
</organism>
<dbReference type="Proteomes" id="UP001375539">
    <property type="component" value="Unassembled WGS sequence"/>
</dbReference>
<keyword evidence="2" id="KW-1185">Reference proteome</keyword>
<protein>
    <submittedName>
        <fullName evidence="1">Uncharacterized protein</fullName>
    </submittedName>
</protein>
<proteinExistence type="predicted"/>
<name>A0ACC6QAG1_9ACTN</name>
<accession>A0ACC6QAG1</accession>
<comment type="caution">
    <text evidence="1">The sequence shown here is derived from an EMBL/GenBank/DDBJ whole genome shotgun (WGS) entry which is preliminary data.</text>
</comment>
<reference evidence="1" key="1">
    <citation type="submission" date="2024-03" db="EMBL/GenBank/DDBJ databases">
        <title>Novel Streptomyces species of biotechnological and ecological value are a feature of Machair soil.</title>
        <authorList>
            <person name="Prole J.R."/>
            <person name="Goodfellow M."/>
            <person name="Allenby N."/>
            <person name="Ward A.C."/>
        </authorList>
    </citation>
    <scope>NUCLEOTIDE SEQUENCE</scope>
    <source>
        <strain evidence="1">MS1.AVA.4</strain>
    </source>
</reference>